<feature type="transmembrane region" description="Helical" evidence="6">
    <location>
        <begin position="148"/>
        <end position="167"/>
    </location>
</feature>
<dbReference type="PROSITE" id="PS50850">
    <property type="entry name" value="MFS"/>
    <property type="match status" value="1"/>
</dbReference>
<dbReference type="GO" id="GO:0022857">
    <property type="term" value="F:transmembrane transporter activity"/>
    <property type="evidence" value="ECO:0007669"/>
    <property type="project" value="InterPro"/>
</dbReference>
<feature type="transmembrane region" description="Helical" evidence="6">
    <location>
        <begin position="456"/>
        <end position="480"/>
    </location>
</feature>
<evidence type="ECO:0000256" key="3">
    <source>
        <dbReference type="ARBA" id="ARBA00022692"/>
    </source>
</evidence>
<keyword evidence="9" id="KW-1185">Reference proteome</keyword>
<comment type="subcellular location">
    <subcellularLocation>
        <location evidence="1">Membrane</location>
        <topology evidence="1">Multi-pass membrane protein</topology>
    </subcellularLocation>
</comment>
<evidence type="ECO:0000313" key="8">
    <source>
        <dbReference type="EMBL" id="GCB27329.1"/>
    </source>
</evidence>
<feature type="transmembrane region" description="Helical" evidence="6">
    <location>
        <begin position="414"/>
        <end position="436"/>
    </location>
</feature>
<dbReference type="Proteomes" id="UP000286921">
    <property type="component" value="Unassembled WGS sequence"/>
</dbReference>
<feature type="transmembrane region" description="Helical" evidence="6">
    <location>
        <begin position="381"/>
        <end position="402"/>
    </location>
</feature>
<evidence type="ECO:0000256" key="2">
    <source>
        <dbReference type="ARBA" id="ARBA00022448"/>
    </source>
</evidence>
<feature type="domain" description="Major facilitator superfamily (MFS) profile" evidence="7">
    <location>
        <begin position="53"/>
        <end position="522"/>
    </location>
</feature>
<proteinExistence type="predicted"/>
<feature type="transmembrane region" description="Helical" evidence="6">
    <location>
        <begin position="285"/>
        <end position="306"/>
    </location>
</feature>
<dbReference type="AlphaFoldDB" id="A0A401L738"/>
<dbReference type="InterPro" id="IPR011701">
    <property type="entry name" value="MFS"/>
</dbReference>
<evidence type="ECO:0000256" key="1">
    <source>
        <dbReference type="ARBA" id="ARBA00004141"/>
    </source>
</evidence>
<dbReference type="GO" id="GO:0016020">
    <property type="term" value="C:membrane"/>
    <property type="evidence" value="ECO:0007669"/>
    <property type="project" value="UniProtKB-SubCell"/>
</dbReference>
<sequence length="522" mass="57925">MEHDFKEGCKPGPDVAHLESIAYAGFSDEEAAILRAYEGNRGKQVMRKIDRHLIPVLALLYLFSHVDRTSLGNAKMEGMDKDLSLVGNQYNIASSLFFVPYIIFEIPSNVMLKKTRPSFWLAVQVLTWGIVMTCMGSVQGFASLTACRVLLGICEAGFFPGAVYLVTQWYPPNVIQQRLAILYTASAISGAFSGLLAYGISKMDGIRGIAGWRWIFILEGIVPSAFGLFLPLLLPDSHEKVRWLTAEEKRYLNLRFRQSGNRSTNGEGDKFSWSLLLNTMLDWKILLGVLMGMVNAAPNAAFSYTMPTIINKLGFKSQNAQLLTIPPYFCGAVSSWLSSRLADRFAWRFPFIVAPMALMLVSFLILLILSANVDAYKGPMYFAIILAQIGIYPLLPGISAWTGNNLPQSWKRSIGIAWLLAAANTACKFPFCSWEYKLMLTSLGFIGTNVFLDDQAPHYVVGYGVSLGIIAMGIIAACSLEYTLWRLNQRKAGISESEVRATYTPEQLTAMGESSPIFKYTL</sequence>
<dbReference type="Gene3D" id="1.20.1250.20">
    <property type="entry name" value="MFS general substrate transporter like domains"/>
    <property type="match status" value="2"/>
</dbReference>
<feature type="transmembrane region" description="Helical" evidence="6">
    <location>
        <begin position="86"/>
        <end position="107"/>
    </location>
</feature>
<protein>
    <submittedName>
        <fullName evidence="8">Uncharacterized transporter C1002.16c</fullName>
    </submittedName>
</protein>
<evidence type="ECO:0000259" key="7">
    <source>
        <dbReference type="PROSITE" id="PS50850"/>
    </source>
</evidence>
<feature type="transmembrane region" description="Helical" evidence="6">
    <location>
        <begin position="349"/>
        <end position="369"/>
    </location>
</feature>
<accession>A0A401L738</accession>
<evidence type="ECO:0000256" key="5">
    <source>
        <dbReference type="ARBA" id="ARBA00023136"/>
    </source>
</evidence>
<dbReference type="InterPro" id="IPR020846">
    <property type="entry name" value="MFS_dom"/>
</dbReference>
<feature type="transmembrane region" description="Helical" evidence="6">
    <location>
        <begin position="179"/>
        <end position="200"/>
    </location>
</feature>
<keyword evidence="5 6" id="KW-0472">Membrane</keyword>
<keyword evidence="2" id="KW-0813">Transport</keyword>
<reference evidence="8 9" key="1">
    <citation type="submission" date="2016-09" db="EMBL/GenBank/DDBJ databases">
        <title>Aspergillus awamori IFM 58123T.</title>
        <authorList>
            <person name="Kusuya Y."/>
            <person name="Shimizu M."/>
            <person name="Takahashi H."/>
            <person name="Yaguchi T."/>
        </authorList>
    </citation>
    <scope>NUCLEOTIDE SEQUENCE [LARGE SCALE GENOMIC DNA]</scope>
    <source>
        <strain evidence="8 9">IFM 58123</strain>
    </source>
</reference>
<evidence type="ECO:0000256" key="4">
    <source>
        <dbReference type="ARBA" id="ARBA00022989"/>
    </source>
</evidence>
<keyword evidence="4 6" id="KW-1133">Transmembrane helix</keyword>
<dbReference type="InterPro" id="IPR036259">
    <property type="entry name" value="MFS_trans_sf"/>
</dbReference>
<dbReference type="SUPFAM" id="SSF103473">
    <property type="entry name" value="MFS general substrate transporter"/>
    <property type="match status" value="1"/>
</dbReference>
<dbReference type="PANTHER" id="PTHR43791">
    <property type="entry name" value="PERMEASE-RELATED"/>
    <property type="match status" value="1"/>
</dbReference>
<dbReference type="PANTHER" id="PTHR43791:SF54">
    <property type="entry name" value="MAJOR FACILITATOR SUPERFAMILY (MFS) PROFILE DOMAIN-CONTAINING PROTEIN-RELATED"/>
    <property type="match status" value="1"/>
</dbReference>
<feature type="transmembrane region" description="Helical" evidence="6">
    <location>
        <begin position="212"/>
        <end position="234"/>
    </location>
</feature>
<dbReference type="EMBL" id="BDHI01000028">
    <property type="protein sequence ID" value="GCB27329.1"/>
    <property type="molecule type" value="Genomic_DNA"/>
</dbReference>
<dbReference type="Pfam" id="PF07690">
    <property type="entry name" value="MFS_1"/>
    <property type="match status" value="1"/>
</dbReference>
<dbReference type="FunFam" id="1.20.1250.20:FF:000034">
    <property type="entry name" value="MFS general substrate transporter"/>
    <property type="match status" value="1"/>
</dbReference>
<feature type="transmembrane region" description="Helical" evidence="6">
    <location>
        <begin position="119"/>
        <end position="142"/>
    </location>
</feature>
<keyword evidence="3 6" id="KW-0812">Transmembrane</keyword>
<comment type="caution">
    <text evidence="8">The sequence shown here is derived from an EMBL/GenBank/DDBJ whole genome shotgun (WGS) entry which is preliminary data.</text>
</comment>
<organism evidence="8 9">
    <name type="scientific">Aspergillus awamori</name>
    <name type="common">Black koji mold</name>
    <dbReference type="NCBI Taxonomy" id="105351"/>
    <lineage>
        <taxon>Eukaryota</taxon>
        <taxon>Fungi</taxon>
        <taxon>Dikarya</taxon>
        <taxon>Ascomycota</taxon>
        <taxon>Pezizomycotina</taxon>
        <taxon>Eurotiomycetes</taxon>
        <taxon>Eurotiomycetidae</taxon>
        <taxon>Eurotiales</taxon>
        <taxon>Aspergillaceae</taxon>
        <taxon>Aspergillus</taxon>
    </lineage>
</organism>
<gene>
    <name evidence="8" type="ORF">AAWM_10214</name>
</gene>
<name>A0A401L738_ASPAW</name>
<evidence type="ECO:0000313" key="9">
    <source>
        <dbReference type="Proteomes" id="UP000286921"/>
    </source>
</evidence>
<evidence type="ECO:0000256" key="6">
    <source>
        <dbReference type="SAM" id="Phobius"/>
    </source>
</evidence>